<comment type="caution">
    <text evidence="1">The sequence shown here is derived from an EMBL/GenBank/DDBJ whole genome shotgun (WGS) entry which is preliminary data.</text>
</comment>
<evidence type="ECO:0000313" key="2">
    <source>
        <dbReference type="Proteomes" id="UP001076464"/>
    </source>
</evidence>
<dbReference type="Proteomes" id="UP001076464">
    <property type="component" value="Unassembled WGS sequence"/>
</dbReference>
<organism evidence="1 2">
    <name type="scientific">Roseateles hydrophilus</name>
    <dbReference type="NCBI Taxonomy" id="2975054"/>
    <lineage>
        <taxon>Bacteria</taxon>
        <taxon>Pseudomonadati</taxon>
        <taxon>Pseudomonadota</taxon>
        <taxon>Betaproteobacteria</taxon>
        <taxon>Burkholderiales</taxon>
        <taxon>Sphaerotilaceae</taxon>
        <taxon>Roseateles</taxon>
    </lineage>
</organism>
<accession>A0ACC6CB54</accession>
<proteinExistence type="predicted"/>
<name>A0ACC6CB54_9BURK</name>
<sequence length="143" mass="15633">MLIRMIYASRSAGVLGPADVKDIVRSSVRNNAPLGVTGALILSNGIFLQCLEGDHLAVNALYHRILLDPRHREPAILAFSEVDARLYGAWNMGLVPTTDANRRVFLKYSPQAEFDPYGMRPQALEALFAELVAEARVITALGA</sequence>
<evidence type="ECO:0000313" key="1">
    <source>
        <dbReference type="EMBL" id="MCY4745671.1"/>
    </source>
</evidence>
<reference evidence="1" key="1">
    <citation type="submission" date="2022-08" db="EMBL/GenBank/DDBJ databases">
        <title>Genome sequencing of Pelomonas sp. UHG3.</title>
        <authorList>
            <person name="So Y."/>
        </authorList>
    </citation>
    <scope>NUCLEOTIDE SEQUENCE</scope>
    <source>
        <strain evidence="1">UHG3</strain>
    </source>
</reference>
<gene>
    <name evidence="1" type="ORF">NYO99_11865</name>
</gene>
<keyword evidence="2" id="KW-1185">Reference proteome</keyword>
<protein>
    <submittedName>
        <fullName evidence="1">BLUF domain-containing protein</fullName>
    </submittedName>
</protein>
<dbReference type="EMBL" id="JAPPUY010000003">
    <property type="protein sequence ID" value="MCY4745671.1"/>
    <property type="molecule type" value="Genomic_DNA"/>
</dbReference>